<reference evidence="5 6" key="1">
    <citation type="submission" date="2018-04" db="EMBL/GenBank/DDBJ databases">
        <authorList>
            <person name="Huttner S."/>
            <person name="Dainat J."/>
        </authorList>
    </citation>
    <scope>NUCLEOTIDE SEQUENCE [LARGE SCALE GENOMIC DNA]</scope>
</reference>
<name>A0A446BUY9_9PEZI</name>
<dbReference type="GO" id="GO:0003677">
    <property type="term" value="F:DNA binding"/>
    <property type="evidence" value="ECO:0007669"/>
    <property type="project" value="InterPro"/>
</dbReference>
<dbReference type="SMART" id="SM00066">
    <property type="entry name" value="GAL4"/>
    <property type="match status" value="1"/>
</dbReference>
<feature type="region of interest" description="Disordered" evidence="3">
    <location>
        <begin position="701"/>
        <end position="720"/>
    </location>
</feature>
<dbReference type="InterPro" id="IPR036864">
    <property type="entry name" value="Zn2-C6_fun-type_DNA-bd_sf"/>
</dbReference>
<dbReference type="PANTHER" id="PTHR47256:SF1">
    <property type="entry name" value="ZN(II)2CYS6 TRANSCRIPTION FACTOR (EUROFUNG)"/>
    <property type="match status" value="1"/>
</dbReference>
<dbReference type="GO" id="GO:0006351">
    <property type="term" value="P:DNA-templated transcription"/>
    <property type="evidence" value="ECO:0007669"/>
    <property type="project" value="InterPro"/>
</dbReference>
<dbReference type="GO" id="GO:0000981">
    <property type="term" value="F:DNA-binding transcription factor activity, RNA polymerase II-specific"/>
    <property type="evidence" value="ECO:0007669"/>
    <property type="project" value="InterPro"/>
</dbReference>
<dbReference type="EMBL" id="OUUZ01000016">
    <property type="protein sequence ID" value="SPQ26314.1"/>
    <property type="molecule type" value="Genomic_DNA"/>
</dbReference>
<evidence type="ECO:0000256" key="3">
    <source>
        <dbReference type="SAM" id="MobiDB-lite"/>
    </source>
</evidence>
<dbReference type="Gene3D" id="4.10.240.10">
    <property type="entry name" value="Zn(2)-C6 fungal-type DNA-binding domain"/>
    <property type="match status" value="1"/>
</dbReference>
<dbReference type="AlphaFoldDB" id="A0A446BUY9"/>
<keyword evidence="2" id="KW-0539">Nucleus</keyword>
<dbReference type="Proteomes" id="UP000289323">
    <property type="component" value="Unassembled WGS sequence"/>
</dbReference>
<dbReference type="CDD" id="cd00067">
    <property type="entry name" value="GAL4"/>
    <property type="match status" value="1"/>
</dbReference>
<feature type="region of interest" description="Disordered" evidence="3">
    <location>
        <begin position="603"/>
        <end position="640"/>
    </location>
</feature>
<dbReference type="PROSITE" id="PS00463">
    <property type="entry name" value="ZN2_CY6_FUNGAL_1"/>
    <property type="match status" value="1"/>
</dbReference>
<feature type="region of interest" description="Disordered" evidence="3">
    <location>
        <begin position="1"/>
        <end position="35"/>
    </location>
</feature>
<dbReference type="InterPro" id="IPR001138">
    <property type="entry name" value="Zn2Cys6_DnaBD"/>
</dbReference>
<dbReference type="GO" id="GO:0008270">
    <property type="term" value="F:zinc ion binding"/>
    <property type="evidence" value="ECO:0007669"/>
    <property type="project" value="InterPro"/>
</dbReference>
<evidence type="ECO:0000313" key="5">
    <source>
        <dbReference type="EMBL" id="SPQ26314.1"/>
    </source>
</evidence>
<gene>
    <name evidence="5" type="ORF">TT172_LOCUS8733</name>
</gene>
<protein>
    <submittedName>
        <fullName evidence="5">F12d149d-e56b-405a-bc9f-58866f686649</fullName>
    </submittedName>
</protein>
<evidence type="ECO:0000313" key="6">
    <source>
        <dbReference type="Proteomes" id="UP000289323"/>
    </source>
</evidence>
<accession>A0A446BUY9</accession>
<feature type="compositionally biased region" description="Low complexity" evidence="3">
    <location>
        <begin position="606"/>
        <end position="621"/>
    </location>
</feature>
<evidence type="ECO:0000256" key="1">
    <source>
        <dbReference type="ARBA" id="ARBA00022723"/>
    </source>
</evidence>
<dbReference type="CDD" id="cd12148">
    <property type="entry name" value="fungal_TF_MHR"/>
    <property type="match status" value="1"/>
</dbReference>
<feature type="domain" description="Zn(2)-C6 fungal-type" evidence="4">
    <location>
        <begin position="48"/>
        <end position="77"/>
    </location>
</feature>
<keyword evidence="1" id="KW-0479">Metal-binding</keyword>
<dbReference type="PANTHER" id="PTHR47256">
    <property type="entry name" value="ZN(II)2CYS6 TRANSCRIPTION FACTOR (EUROFUNG)-RELATED"/>
    <property type="match status" value="1"/>
</dbReference>
<dbReference type="Pfam" id="PF00172">
    <property type="entry name" value="Zn_clus"/>
    <property type="match status" value="1"/>
</dbReference>
<dbReference type="Pfam" id="PF04082">
    <property type="entry name" value="Fungal_trans"/>
    <property type="match status" value="1"/>
</dbReference>
<dbReference type="SUPFAM" id="SSF57701">
    <property type="entry name" value="Zn2/Cys6 DNA-binding domain"/>
    <property type="match status" value="1"/>
</dbReference>
<organism evidence="5 6">
    <name type="scientific">Thermothielavioides terrestris</name>
    <dbReference type="NCBI Taxonomy" id="2587410"/>
    <lineage>
        <taxon>Eukaryota</taxon>
        <taxon>Fungi</taxon>
        <taxon>Dikarya</taxon>
        <taxon>Ascomycota</taxon>
        <taxon>Pezizomycotina</taxon>
        <taxon>Sordariomycetes</taxon>
        <taxon>Sordariomycetidae</taxon>
        <taxon>Sordariales</taxon>
        <taxon>Chaetomiaceae</taxon>
        <taxon>Thermothielavioides</taxon>
    </lineage>
</organism>
<dbReference type="InterPro" id="IPR007219">
    <property type="entry name" value="XnlR_reg_dom"/>
</dbReference>
<evidence type="ECO:0000256" key="2">
    <source>
        <dbReference type="ARBA" id="ARBA00023242"/>
    </source>
</evidence>
<sequence length="747" mass="83290">MDSKTQASNSSSSTRRLVPTVQPDVVDSRPVPNPGPVLLRRKAHSRAACETCRKRRVKCNAARPCSYCASAGINCVYTTSSATETHFQALKRRYSEAHERESTFREIWEHLRDRPLKEAEEILKRIRLGSQPESVLRFVREGDLLLQLAVVPERRYRYVFPFVQEMPAYLVRPDNPYLDTWIHDWAPNGAAATRQLDLPQRARSREGAPSPYYVPYHAAELVEPLLETVKPSEWTRVSSDDVLMRGLLAKYFLHFYHWIPSFQKDYFLQDMASGRKSFCSSLLVNAVLAVGSIANPGPASRCESGNLRSLSCKFTAEASRLWQMEMSSNRVRLTTLQASIALDVAKLLNAMEVLALPCWIRAVELAQRIALFGPVDDSPKQNRRKSAARTFTAWALFNIQSVISFVYSEGPRLESPPAVPLPNPEEHPDFYGQIWVRYPADPRLYTTHFPQHFYAESRLRVIMLQGWHLEKRVLECGWTSAVAQEICDKYYAWLKAWHDNLPAPLKPASITQPGHIMLHVIYHKTVFSFYERFTDTVPGLLPPSVLSEALNIRDTAARHLETLLRVYFLRHGFEHFGGMLTHSFVQLGSITLKKLNALNRPAPELSTAPSPACPASASAPTDPKPPASGRPETPSAEPDRTLLTALRSTLILTAKGLYDQGQIHLLGHAVLRSLTAKMAPPERELMAQVLGVGSAVLDHDGGLDGGTNDNGGKKAGSESDDANCIASDIVNRSIDGGGVGTGMECHN</sequence>
<dbReference type="PROSITE" id="PS50048">
    <property type="entry name" value="ZN2_CY6_FUNGAL_2"/>
    <property type="match status" value="1"/>
</dbReference>
<dbReference type="InterPro" id="IPR053187">
    <property type="entry name" value="Notoamide_regulator"/>
</dbReference>
<proteinExistence type="predicted"/>
<evidence type="ECO:0000259" key="4">
    <source>
        <dbReference type="PROSITE" id="PS50048"/>
    </source>
</evidence>